<dbReference type="AlphaFoldDB" id="A0A9D4V023"/>
<name>A0A9D4V023_ADICA</name>
<evidence type="ECO:0000313" key="2">
    <source>
        <dbReference type="Proteomes" id="UP000886520"/>
    </source>
</evidence>
<keyword evidence="2" id="KW-1185">Reference proteome</keyword>
<dbReference type="EMBL" id="JABFUD020000008">
    <property type="protein sequence ID" value="KAI5076955.1"/>
    <property type="molecule type" value="Genomic_DNA"/>
</dbReference>
<reference evidence="1" key="1">
    <citation type="submission" date="2021-01" db="EMBL/GenBank/DDBJ databases">
        <title>Adiantum capillus-veneris genome.</title>
        <authorList>
            <person name="Fang Y."/>
            <person name="Liao Q."/>
        </authorList>
    </citation>
    <scope>NUCLEOTIDE SEQUENCE</scope>
    <source>
        <strain evidence="1">H3</strain>
        <tissue evidence="1">Leaf</tissue>
    </source>
</reference>
<proteinExistence type="predicted"/>
<organism evidence="1 2">
    <name type="scientific">Adiantum capillus-veneris</name>
    <name type="common">Maidenhair fern</name>
    <dbReference type="NCBI Taxonomy" id="13818"/>
    <lineage>
        <taxon>Eukaryota</taxon>
        <taxon>Viridiplantae</taxon>
        <taxon>Streptophyta</taxon>
        <taxon>Embryophyta</taxon>
        <taxon>Tracheophyta</taxon>
        <taxon>Polypodiopsida</taxon>
        <taxon>Polypodiidae</taxon>
        <taxon>Polypodiales</taxon>
        <taxon>Pteridineae</taxon>
        <taxon>Pteridaceae</taxon>
        <taxon>Vittarioideae</taxon>
        <taxon>Adiantum</taxon>
    </lineage>
</organism>
<gene>
    <name evidence="1" type="ORF">GOP47_0009020</name>
</gene>
<dbReference type="Proteomes" id="UP000886520">
    <property type="component" value="Chromosome 8"/>
</dbReference>
<evidence type="ECO:0000313" key="1">
    <source>
        <dbReference type="EMBL" id="KAI5076955.1"/>
    </source>
</evidence>
<comment type="caution">
    <text evidence="1">The sequence shown here is derived from an EMBL/GenBank/DDBJ whole genome shotgun (WGS) entry which is preliminary data.</text>
</comment>
<protein>
    <submittedName>
        <fullName evidence="1">Uncharacterized protein</fullName>
    </submittedName>
</protein>
<sequence>MSKTQVHSIHPLNTKKNNFQNPRCITSCRQFQSPQQSNSAYKLIVASGFSSSSRTTLINLAVRVALRLSTSLSIQLMQHLTSPVMLTRTPPKPQLSLLLTILGFPVALLTGCSPCL</sequence>
<accession>A0A9D4V023</accession>